<gene>
    <name evidence="1" type="ORF">C0674_01310</name>
</gene>
<organism evidence="1 2">
    <name type="scientific">Sporolactobacillus terrae</name>
    <dbReference type="NCBI Taxonomy" id="269673"/>
    <lineage>
        <taxon>Bacteria</taxon>
        <taxon>Bacillati</taxon>
        <taxon>Bacillota</taxon>
        <taxon>Bacilli</taxon>
        <taxon>Bacillales</taxon>
        <taxon>Sporolactobacillaceae</taxon>
        <taxon>Sporolactobacillus</taxon>
    </lineage>
</organism>
<dbReference type="RefSeq" id="WP_128165964.1">
    <property type="nucleotide sequence ID" value="NZ_CP025688.1"/>
</dbReference>
<dbReference type="EMBL" id="CP025688">
    <property type="protein sequence ID" value="QAA21377.1"/>
    <property type="molecule type" value="Genomic_DNA"/>
</dbReference>
<proteinExistence type="predicted"/>
<dbReference type="SUPFAM" id="SSF50630">
    <property type="entry name" value="Acid proteases"/>
    <property type="match status" value="1"/>
</dbReference>
<dbReference type="PROSITE" id="PS00141">
    <property type="entry name" value="ASP_PROTEASE"/>
    <property type="match status" value="1"/>
</dbReference>
<evidence type="ECO:0008006" key="3">
    <source>
        <dbReference type="Google" id="ProtNLM"/>
    </source>
</evidence>
<dbReference type="InterPro" id="IPR034122">
    <property type="entry name" value="Retropepsin-like_bacterial"/>
</dbReference>
<accession>A0ABX5Q400</accession>
<dbReference type="Pfam" id="PF13650">
    <property type="entry name" value="Asp_protease_2"/>
    <property type="match status" value="1"/>
</dbReference>
<dbReference type="Gene3D" id="2.40.70.10">
    <property type="entry name" value="Acid Proteases"/>
    <property type="match status" value="1"/>
</dbReference>
<dbReference type="InterPro" id="IPR021109">
    <property type="entry name" value="Peptidase_aspartic_dom_sf"/>
</dbReference>
<dbReference type="Proteomes" id="UP000285882">
    <property type="component" value="Chromosome"/>
</dbReference>
<dbReference type="CDD" id="cd05483">
    <property type="entry name" value="retropepsin_like_bacteria"/>
    <property type="match status" value="1"/>
</dbReference>
<evidence type="ECO:0000313" key="1">
    <source>
        <dbReference type="EMBL" id="QAA21377.1"/>
    </source>
</evidence>
<dbReference type="InterPro" id="IPR001969">
    <property type="entry name" value="Aspartic_peptidase_AS"/>
</dbReference>
<name>A0ABX5Q400_9BACL</name>
<protein>
    <recommendedName>
        <fullName evidence="3">Aspartyl protease</fullName>
    </recommendedName>
</protein>
<keyword evidence="2" id="KW-1185">Reference proteome</keyword>
<sequence length="124" mass="13693">MKLELVNHLLAVKMTISYKGKSKKIDKLVVDTGAAHTLISSDIVNEIGIYFENGDSLVSAYGIGGEEYSFRKPVDIIKLGTHKIPEIKLDFGNLDDWGINGLIGLDILMNGKCIIDLERLELDC</sequence>
<evidence type="ECO:0000313" key="2">
    <source>
        <dbReference type="Proteomes" id="UP000285882"/>
    </source>
</evidence>
<reference evidence="1 2" key="1">
    <citation type="submission" date="2018-01" db="EMBL/GenBank/DDBJ databases">
        <title>Complete genome sequencing of Sporolactobacillus terrae DLG3.</title>
        <authorList>
            <person name="Nam Y.-D."/>
            <person name="Kang J."/>
            <person name="Chung W.-H."/>
        </authorList>
    </citation>
    <scope>NUCLEOTIDE SEQUENCE [LARGE SCALE GENOMIC DNA]</scope>
    <source>
        <strain evidence="1 2">DLG3</strain>
    </source>
</reference>